<dbReference type="AlphaFoldDB" id="A0A9P4NQG2"/>
<dbReference type="GO" id="GO:0016787">
    <property type="term" value="F:hydrolase activity"/>
    <property type="evidence" value="ECO:0007669"/>
    <property type="project" value="UniProtKB-KW"/>
</dbReference>
<keyword evidence="1" id="KW-0378">Hydrolase</keyword>
<dbReference type="EMBL" id="MU007044">
    <property type="protein sequence ID" value="KAF2429762.1"/>
    <property type="molecule type" value="Genomic_DNA"/>
</dbReference>
<evidence type="ECO:0000313" key="3">
    <source>
        <dbReference type="EMBL" id="KAF2429762.1"/>
    </source>
</evidence>
<dbReference type="OrthoDB" id="408631at2759"/>
<keyword evidence="4" id="KW-1185">Reference proteome</keyword>
<proteinExistence type="predicted"/>
<dbReference type="Gene3D" id="3.40.50.1820">
    <property type="entry name" value="alpha/beta hydrolase"/>
    <property type="match status" value="1"/>
</dbReference>
<organism evidence="3 4">
    <name type="scientific">Tothia fuscella</name>
    <dbReference type="NCBI Taxonomy" id="1048955"/>
    <lineage>
        <taxon>Eukaryota</taxon>
        <taxon>Fungi</taxon>
        <taxon>Dikarya</taxon>
        <taxon>Ascomycota</taxon>
        <taxon>Pezizomycotina</taxon>
        <taxon>Dothideomycetes</taxon>
        <taxon>Pleosporomycetidae</taxon>
        <taxon>Venturiales</taxon>
        <taxon>Cylindrosympodiaceae</taxon>
        <taxon>Tothia</taxon>
    </lineage>
</organism>
<sequence>MTASQPNGGKLDDVIEEDLTVPARDGYPIPVRTYKPKSPSSSGSPLVVFIHGGGFALGGLEGEELNCRLFTQKLGCTCVNVDYRLAPEHPFPTPVLDSWDVVKWAANNYTKLGADPSEGFIVGGTSAGGNISAVVGHLARDEKLQPPLTGLSLLIPAVLDHTLTHVDEEYKKQIISYEQNKDAPILPLKSVEIFMENYKPDPTSHLFNLFAPPINFSNLPPTVFQICGMDPLRDEAILYERLLREKYNCKTKSYMYPGVPHGFWSFFPQGEISKNFVQDTVKGIEWLLQQK</sequence>
<dbReference type="InterPro" id="IPR013094">
    <property type="entry name" value="AB_hydrolase_3"/>
</dbReference>
<accession>A0A9P4NQG2</accession>
<comment type="caution">
    <text evidence="3">The sequence shown here is derived from an EMBL/GenBank/DDBJ whole genome shotgun (WGS) entry which is preliminary data.</text>
</comment>
<dbReference type="Proteomes" id="UP000800235">
    <property type="component" value="Unassembled WGS sequence"/>
</dbReference>
<evidence type="ECO:0000313" key="4">
    <source>
        <dbReference type="Proteomes" id="UP000800235"/>
    </source>
</evidence>
<evidence type="ECO:0000256" key="1">
    <source>
        <dbReference type="ARBA" id="ARBA00022801"/>
    </source>
</evidence>
<dbReference type="PANTHER" id="PTHR48081:SF8">
    <property type="entry name" value="ALPHA_BETA HYDROLASE FOLD-3 DOMAIN-CONTAINING PROTEIN-RELATED"/>
    <property type="match status" value="1"/>
</dbReference>
<dbReference type="SUPFAM" id="SSF53474">
    <property type="entry name" value="alpha/beta-Hydrolases"/>
    <property type="match status" value="1"/>
</dbReference>
<name>A0A9P4NQG2_9PEZI</name>
<dbReference type="PANTHER" id="PTHR48081">
    <property type="entry name" value="AB HYDROLASE SUPERFAMILY PROTEIN C4A8.06C"/>
    <property type="match status" value="1"/>
</dbReference>
<dbReference type="InterPro" id="IPR050300">
    <property type="entry name" value="GDXG_lipolytic_enzyme"/>
</dbReference>
<reference evidence="3" key="1">
    <citation type="journal article" date="2020" name="Stud. Mycol.">
        <title>101 Dothideomycetes genomes: a test case for predicting lifestyles and emergence of pathogens.</title>
        <authorList>
            <person name="Haridas S."/>
            <person name="Albert R."/>
            <person name="Binder M."/>
            <person name="Bloem J."/>
            <person name="Labutti K."/>
            <person name="Salamov A."/>
            <person name="Andreopoulos B."/>
            <person name="Baker S."/>
            <person name="Barry K."/>
            <person name="Bills G."/>
            <person name="Bluhm B."/>
            <person name="Cannon C."/>
            <person name="Castanera R."/>
            <person name="Culley D."/>
            <person name="Daum C."/>
            <person name="Ezra D."/>
            <person name="Gonzalez J."/>
            <person name="Henrissat B."/>
            <person name="Kuo A."/>
            <person name="Liang C."/>
            <person name="Lipzen A."/>
            <person name="Lutzoni F."/>
            <person name="Magnuson J."/>
            <person name="Mondo S."/>
            <person name="Nolan M."/>
            <person name="Ohm R."/>
            <person name="Pangilinan J."/>
            <person name="Park H.-J."/>
            <person name="Ramirez L."/>
            <person name="Alfaro M."/>
            <person name="Sun H."/>
            <person name="Tritt A."/>
            <person name="Yoshinaga Y."/>
            <person name="Zwiers L.-H."/>
            <person name="Turgeon B."/>
            <person name="Goodwin S."/>
            <person name="Spatafora J."/>
            <person name="Crous P."/>
            <person name="Grigoriev I."/>
        </authorList>
    </citation>
    <scope>NUCLEOTIDE SEQUENCE</scope>
    <source>
        <strain evidence="3">CBS 130266</strain>
    </source>
</reference>
<feature type="domain" description="Alpha/beta hydrolase fold-3" evidence="2">
    <location>
        <begin position="47"/>
        <end position="264"/>
    </location>
</feature>
<gene>
    <name evidence="3" type="ORF">EJ08DRAFT_670863</name>
</gene>
<protein>
    <recommendedName>
        <fullName evidence="2">Alpha/beta hydrolase fold-3 domain-containing protein</fullName>
    </recommendedName>
</protein>
<evidence type="ECO:0000259" key="2">
    <source>
        <dbReference type="Pfam" id="PF07859"/>
    </source>
</evidence>
<dbReference type="Pfam" id="PF07859">
    <property type="entry name" value="Abhydrolase_3"/>
    <property type="match status" value="1"/>
</dbReference>
<dbReference type="InterPro" id="IPR029058">
    <property type="entry name" value="AB_hydrolase_fold"/>
</dbReference>